<dbReference type="InterPro" id="IPR049712">
    <property type="entry name" value="Poly_export"/>
</dbReference>
<evidence type="ECO:0000256" key="1">
    <source>
        <dbReference type="ARBA" id="ARBA00022729"/>
    </source>
</evidence>
<dbReference type="Pfam" id="PF02563">
    <property type="entry name" value="Poly_export"/>
    <property type="match status" value="1"/>
</dbReference>
<comment type="caution">
    <text evidence="5">The sequence shown here is derived from an EMBL/GenBank/DDBJ whole genome shotgun (WGS) entry which is preliminary data.</text>
</comment>
<feature type="domain" description="Polysaccharide export protein N-terminal" evidence="3">
    <location>
        <begin position="45"/>
        <end position="118"/>
    </location>
</feature>
<reference evidence="5 6" key="1">
    <citation type="submission" date="2018-08" db="EMBL/GenBank/DDBJ databases">
        <title>Henriciella mobilis sp. nov., isolated from seawater.</title>
        <authorList>
            <person name="Cheng H."/>
            <person name="Wu Y.-H."/>
            <person name="Xu X.-W."/>
            <person name="Guo L.-L."/>
        </authorList>
    </citation>
    <scope>NUCLEOTIDE SEQUENCE [LARGE SCALE GENOMIC DNA]</scope>
    <source>
        <strain evidence="5 6">JN25</strain>
    </source>
</reference>
<feature type="domain" description="Soluble ligand binding" evidence="4">
    <location>
        <begin position="124"/>
        <end position="169"/>
    </location>
</feature>
<feature type="signal peptide" evidence="2">
    <location>
        <begin position="1"/>
        <end position="20"/>
    </location>
</feature>
<evidence type="ECO:0000256" key="2">
    <source>
        <dbReference type="SAM" id="SignalP"/>
    </source>
</evidence>
<dbReference type="AlphaFoldDB" id="A0A399R8B4"/>
<evidence type="ECO:0000259" key="4">
    <source>
        <dbReference type="Pfam" id="PF10531"/>
    </source>
</evidence>
<accession>A0A399R8B4</accession>
<evidence type="ECO:0000313" key="5">
    <source>
        <dbReference type="EMBL" id="RIJ26914.1"/>
    </source>
</evidence>
<dbReference type="InterPro" id="IPR003715">
    <property type="entry name" value="Poly_export_N"/>
</dbReference>
<dbReference type="EMBL" id="QWFX01000016">
    <property type="protein sequence ID" value="RIJ26914.1"/>
    <property type="molecule type" value="Genomic_DNA"/>
</dbReference>
<keyword evidence="1 2" id="KW-0732">Signal</keyword>
<keyword evidence="6" id="KW-1185">Reference proteome</keyword>
<dbReference type="InterPro" id="IPR019554">
    <property type="entry name" value="Soluble_ligand-bd"/>
</dbReference>
<evidence type="ECO:0000259" key="3">
    <source>
        <dbReference type="Pfam" id="PF02563"/>
    </source>
</evidence>
<dbReference type="Gene3D" id="3.30.1950.10">
    <property type="entry name" value="wza like domain"/>
    <property type="match status" value="1"/>
</dbReference>
<dbReference type="GO" id="GO:0015159">
    <property type="term" value="F:polysaccharide transmembrane transporter activity"/>
    <property type="evidence" value="ECO:0007669"/>
    <property type="project" value="InterPro"/>
</dbReference>
<dbReference type="RefSeq" id="WP_119377807.1">
    <property type="nucleotide sequence ID" value="NZ_QWFY01000002.1"/>
</dbReference>
<evidence type="ECO:0000313" key="6">
    <source>
        <dbReference type="Proteomes" id="UP000266385"/>
    </source>
</evidence>
<gene>
    <name evidence="5" type="ORF">D1223_18465</name>
</gene>
<dbReference type="Pfam" id="PF10531">
    <property type="entry name" value="SLBB"/>
    <property type="match status" value="1"/>
</dbReference>
<sequence>MMISCFRALCAVFLASVFLAACETAPVQADRNGTPDADVMTDRVVTEYRLSNADRLRVTVFGEPELSGEFVVDGQGFLSLPLIGDVNVEGMTVREFQRLAEERFGDGYLREPRVSAEVVNYRPFYILGEVARPGEYPYTNGLTVMNAIATAEGFTYRANKRFVLIKGAEVDEEIRVELKPTLKVQPGDTIRVVERFF</sequence>
<dbReference type="PANTHER" id="PTHR33619">
    <property type="entry name" value="POLYSACCHARIDE EXPORT PROTEIN GFCE-RELATED"/>
    <property type="match status" value="1"/>
</dbReference>
<feature type="chain" id="PRO_5017290215" evidence="2">
    <location>
        <begin position="21"/>
        <end position="197"/>
    </location>
</feature>
<protein>
    <submittedName>
        <fullName evidence="5">Polysaccharide export protein</fullName>
    </submittedName>
</protein>
<dbReference type="Proteomes" id="UP000266385">
    <property type="component" value="Unassembled WGS sequence"/>
</dbReference>
<dbReference type="PROSITE" id="PS51257">
    <property type="entry name" value="PROKAR_LIPOPROTEIN"/>
    <property type="match status" value="1"/>
</dbReference>
<name>A0A399R8B4_9PROT</name>
<dbReference type="PANTHER" id="PTHR33619:SF3">
    <property type="entry name" value="POLYSACCHARIDE EXPORT PROTEIN GFCE-RELATED"/>
    <property type="match status" value="1"/>
</dbReference>
<dbReference type="OrthoDB" id="197007at2"/>
<proteinExistence type="predicted"/>
<organism evidence="5 6">
    <name type="scientific">Henriciella mobilis</name>
    <dbReference type="NCBI Taxonomy" id="2305467"/>
    <lineage>
        <taxon>Bacteria</taxon>
        <taxon>Pseudomonadati</taxon>
        <taxon>Pseudomonadota</taxon>
        <taxon>Alphaproteobacteria</taxon>
        <taxon>Hyphomonadales</taxon>
        <taxon>Hyphomonadaceae</taxon>
        <taxon>Henriciella</taxon>
    </lineage>
</organism>